<accession>A0A391NYJ0</accession>
<comment type="caution">
    <text evidence="2">The sequence shown here is derived from an EMBL/GenBank/DDBJ whole genome shotgun (WGS) entry which is preliminary data.</text>
</comment>
<feature type="region of interest" description="Disordered" evidence="1">
    <location>
        <begin position="1"/>
        <end position="20"/>
    </location>
</feature>
<feature type="non-terminal residue" evidence="2">
    <location>
        <position position="20"/>
    </location>
</feature>
<evidence type="ECO:0000256" key="1">
    <source>
        <dbReference type="SAM" id="MobiDB-lite"/>
    </source>
</evidence>
<sequence length="20" mass="2225">MASAEDEHKAQLHQLTSSLE</sequence>
<dbReference type="Proteomes" id="UP000265618">
    <property type="component" value="Unassembled WGS sequence"/>
</dbReference>
<reference evidence="2 3" key="1">
    <citation type="journal article" date="2018" name="PLoS ONE">
        <title>The draft genome of Kipferlia bialata reveals reductive genome evolution in fornicate parasites.</title>
        <authorList>
            <person name="Tanifuji G."/>
            <person name="Takabayashi S."/>
            <person name="Kume K."/>
            <person name="Takagi M."/>
            <person name="Nakayama T."/>
            <person name="Kamikawa R."/>
            <person name="Inagaki Y."/>
            <person name="Hashimoto T."/>
        </authorList>
    </citation>
    <scope>NUCLEOTIDE SEQUENCE [LARGE SCALE GENOMIC DNA]</scope>
    <source>
        <strain evidence="2">NY0173</strain>
    </source>
</reference>
<organism evidence="2 3">
    <name type="scientific">Kipferlia bialata</name>
    <dbReference type="NCBI Taxonomy" id="797122"/>
    <lineage>
        <taxon>Eukaryota</taxon>
        <taxon>Metamonada</taxon>
        <taxon>Carpediemonas-like organisms</taxon>
        <taxon>Kipferlia</taxon>
    </lineage>
</organism>
<feature type="compositionally biased region" description="Basic and acidic residues" evidence="1">
    <location>
        <begin position="1"/>
        <end position="10"/>
    </location>
</feature>
<gene>
    <name evidence="2" type="ORF">KIPB_017380</name>
</gene>
<name>A0A391NYJ0_9EUKA</name>
<evidence type="ECO:0000313" key="2">
    <source>
        <dbReference type="EMBL" id="GCA65560.1"/>
    </source>
</evidence>
<evidence type="ECO:0000313" key="3">
    <source>
        <dbReference type="Proteomes" id="UP000265618"/>
    </source>
</evidence>
<keyword evidence="3" id="KW-1185">Reference proteome</keyword>
<protein>
    <submittedName>
        <fullName evidence="2">Uncharacterized protein</fullName>
    </submittedName>
</protein>
<dbReference type="EMBL" id="BDIP01011549">
    <property type="protein sequence ID" value="GCA65560.1"/>
    <property type="molecule type" value="Genomic_DNA"/>
</dbReference>
<dbReference type="AlphaFoldDB" id="A0A391NYJ0"/>
<proteinExistence type="predicted"/>